<reference evidence="1" key="1">
    <citation type="submission" date="2022-02" db="EMBL/GenBank/DDBJ databases">
        <title>Plant Genome Project.</title>
        <authorList>
            <person name="Zhang R.-G."/>
        </authorList>
    </citation>
    <scope>NUCLEOTIDE SEQUENCE</scope>
    <source>
        <strain evidence="1">AT1</strain>
    </source>
</reference>
<gene>
    <name evidence="1" type="ORF">RHMOL_Rhmol10G0155500</name>
</gene>
<protein>
    <submittedName>
        <fullName evidence="1">Uncharacterized protein</fullName>
    </submittedName>
</protein>
<proteinExistence type="predicted"/>
<keyword evidence="2" id="KW-1185">Reference proteome</keyword>
<sequence>MNRLFRSNSTASSSSMASLSPMPNIINQEEHEYQDLSADYFENWNIPKIPVKEIYRSRLIQVAVKPLTRTGLNSSVLLSLRDSRFTVYSDSLLGLMESSLHNGPVYFNCYPDLPLSLKDKHILKALMLNIQTAGAITNMLEGSHPLALIYRIYYKCMKTNLNVHALVKSPKDKTVLIQSNTHANIQVPRTISWNDIKLPTSWVSENDSYPNKMQNNTIDVDYIKQYLDGTVRISFDQQRVKSPVKLKELDRSNSSIGLLRHDKHLLKSKLKGVEISSQVSKPCYTAHEEFDNEETSLDLDELTPNDSVSQQGIDPSLGVLNKTCNHIKFDIDYDRLYNDYNSRKNKQNKDAFCNKYPAEQCANIISEWEQYVENNNIEIYFFDWLKYFYKPKITKNCKILSSVCTIKGSSLTFEKDAKIIKTSVNDLKREAKIVKKEIQKLKESPSDPSDSCVKTNDKDDDKKEYFQKWYTTVKLIVKDYQIEVNALLDTGADLNCIQQGLVPTMYFHKTTALLSTANNTKMEIKYKLPKVHVCKDKVCFKTTIVLTPELTDRLILGTPFICLLYPFTTNEEGLTTKPFGQQVVFKFLTPPEQMHLQQINYFDSKKNHLKYLQDEIANELVEHQLTTDQLSQRIVKFKEELEATVCSNLPSAFWYRKKYIVSLPYIKSFNESQIPTKSRPIQMNHELMETCKREIQSLLANGIIQKSKSPWSCPAFYVNKNAEKERGVPRLVINYKPLNDVLEWIRYPIPNKKDLINRLSKAVIFSKFDLKSGFWQIQIHPDDKYKTAFTTPFGHYEWNVMPFGLKNAPSEFQNVMNDIFYPFSHFIIVYIDDILIYSKSIDEHWKHLHSFVHTIKQNGLVISAPKIKLFQTKIRFLGYNIHQSKIVPIDRAIQFADKFPDEITDKNQLQRFLGSLNYIAEFYKDLRKICQPLFDRLKINPPPWTSVHTNLVKRVKTHVKTLPCLGIPTINSFKIIQTDASEIGYGGILLQKTDSTSDEQIVRFHSGRWNSAQTNYSTIKKEILSIVLCVSKFQDDILNQKFLIRVDCKSAKHVLEKDVQNIASKQIFARWQSILSIFDFDIQYIKGNQNCIPDFLTREFLLQPA</sequence>
<name>A0ACC0M3Q2_RHOML</name>
<dbReference type="Proteomes" id="UP001062846">
    <property type="component" value="Chromosome 10"/>
</dbReference>
<comment type="caution">
    <text evidence="1">The sequence shown here is derived from an EMBL/GenBank/DDBJ whole genome shotgun (WGS) entry which is preliminary data.</text>
</comment>
<evidence type="ECO:0000313" key="1">
    <source>
        <dbReference type="EMBL" id="KAI8535202.1"/>
    </source>
</evidence>
<evidence type="ECO:0000313" key="2">
    <source>
        <dbReference type="Proteomes" id="UP001062846"/>
    </source>
</evidence>
<dbReference type="EMBL" id="CM046397">
    <property type="protein sequence ID" value="KAI8535202.1"/>
    <property type="molecule type" value="Genomic_DNA"/>
</dbReference>
<accession>A0ACC0M3Q2</accession>
<organism evidence="1 2">
    <name type="scientific">Rhododendron molle</name>
    <name type="common">Chinese azalea</name>
    <name type="synonym">Azalea mollis</name>
    <dbReference type="NCBI Taxonomy" id="49168"/>
    <lineage>
        <taxon>Eukaryota</taxon>
        <taxon>Viridiplantae</taxon>
        <taxon>Streptophyta</taxon>
        <taxon>Embryophyta</taxon>
        <taxon>Tracheophyta</taxon>
        <taxon>Spermatophyta</taxon>
        <taxon>Magnoliopsida</taxon>
        <taxon>eudicotyledons</taxon>
        <taxon>Gunneridae</taxon>
        <taxon>Pentapetalae</taxon>
        <taxon>asterids</taxon>
        <taxon>Ericales</taxon>
        <taxon>Ericaceae</taxon>
        <taxon>Ericoideae</taxon>
        <taxon>Rhodoreae</taxon>
        <taxon>Rhododendron</taxon>
    </lineage>
</organism>